<gene>
    <name evidence="1" type="ORF">CA54_03950</name>
</gene>
<comment type="caution">
    <text evidence="1">The sequence shown here is derived from an EMBL/GenBank/DDBJ whole genome shotgun (WGS) entry which is preliminary data.</text>
</comment>
<proteinExistence type="predicted"/>
<dbReference type="AlphaFoldDB" id="A0A5C6BHR0"/>
<dbReference type="EMBL" id="SJPP01000001">
    <property type="protein sequence ID" value="TWU11588.1"/>
    <property type="molecule type" value="Genomic_DNA"/>
</dbReference>
<name>A0A5C6BHR0_9PLAN</name>
<keyword evidence="2" id="KW-1185">Reference proteome</keyword>
<accession>A0A5C6BHR0</accession>
<evidence type="ECO:0000313" key="2">
    <source>
        <dbReference type="Proteomes" id="UP000320735"/>
    </source>
</evidence>
<evidence type="ECO:0000313" key="1">
    <source>
        <dbReference type="EMBL" id="TWU11588.1"/>
    </source>
</evidence>
<dbReference type="Proteomes" id="UP000320735">
    <property type="component" value="Unassembled WGS sequence"/>
</dbReference>
<protein>
    <submittedName>
        <fullName evidence="1">Uncharacterized protein</fullName>
    </submittedName>
</protein>
<sequence length="70" mass="8175">MRKNICSPPYPHASFLFQQPKRESESGLHSQQSKDIRRFDRRLVTFVISRYRAEGKVLTSHTPQRCQATA</sequence>
<organism evidence="1 2">
    <name type="scientific">Symmachiella macrocystis</name>
    <dbReference type="NCBI Taxonomy" id="2527985"/>
    <lineage>
        <taxon>Bacteria</taxon>
        <taxon>Pseudomonadati</taxon>
        <taxon>Planctomycetota</taxon>
        <taxon>Planctomycetia</taxon>
        <taxon>Planctomycetales</taxon>
        <taxon>Planctomycetaceae</taxon>
        <taxon>Symmachiella</taxon>
    </lineage>
</organism>
<reference evidence="1 2" key="1">
    <citation type="submission" date="2019-02" db="EMBL/GenBank/DDBJ databases">
        <title>Deep-cultivation of Planctomycetes and their phenomic and genomic characterization uncovers novel biology.</title>
        <authorList>
            <person name="Wiegand S."/>
            <person name="Jogler M."/>
            <person name="Boedeker C."/>
            <person name="Pinto D."/>
            <person name="Vollmers J."/>
            <person name="Rivas-Marin E."/>
            <person name="Kohn T."/>
            <person name="Peeters S.H."/>
            <person name="Heuer A."/>
            <person name="Rast P."/>
            <person name="Oberbeckmann S."/>
            <person name="Bunk B."/>
            <person name="Jeske O."/>
            <person name="Meyerdierks A."/>
            <person name="Storesund J.E."/>
            <person name="Kallscheuer N."/>
            <person name="Luecker S."/>
            <person name="Lage O.M."/>
            <person name="Pohl T."/>
            <person name="Merkel B.J."/>
            <person name="Hornburger P."/>
            <person name="Mueller R.-W."/>
            <person name="Bruemmer F."/>
            <person name="Labrenz M."/>
            <person name="Spormann A.M."/>
            <person name="Op Den Camp H."/>
            <person name="Overmann J."/>
            <person name="Amann R."/>
            <person name="Jetten M.S.M."/>
            <person name="Mascher T."/>
            <person name="Medema M.H."/>
            <person name="Devos D.P."/>
            <person name="Kaster A.-K."/>
            <person name="Ovreas L."/>
            <person name="Rohde M."/>
            <person name="Galperin M.Y."/>
            <person name="Jogler C."/>
        </authorList>
    </citation>
    <scope>NUCLEOTIDE SEQUENCE [LARGE SCALE GENOMIC DNA]</scope>
    <source>
        <strain evidence="1 2">CA54</strain>
    </source>
</reference>